<proteinExistence type="evidence at transcript level"/>
<feature type="region of interest" description="Disordered" evidence="2">
    <location>
        <begin position="1"/>
        <end position="98"/>
    </location>
</feature>
<dbReference type="EMBL" id="JW873207">
    <property type="protein sequence ID" value="AFP05724.1"/>
    <property type="molecule type" value="mRNA"/>
</dbReference>
<feature type="compositionally biased region" description="Basic and acidic residues" evidence="2">
    <location>
        <begin position="7"/>
        <end position="16"/>
    </location>
</feature>
<evidence type="ECO:0000256" key="2">
    <source>
        <dbReference type="SAM" id="MobiDB-lite"/>
    </source>
</evidence>
<dbReference type="GO" id="GO:0051301">
    <property type="term" value="P:cell division"/>
    <property type="evidence" value="ECO:0007669"/>
    <property type="project" value="InterPro"/>
</dbReference>
<evidence type="ECO:0000313" key="3">
    <source>
        <dbReference type="EMBL" id="AFP05724.1"/>
    </source>
</evidence>
<dbReference type="GO" id="GO:0000444">
    <property type="term" value="C:MIS12/MIND type complex"/>
    <property type="evidence" value="ECO:0007669"/>
    <property type="project" value="InterPro"/>
</dbReference>
<dbReference type="AlphaFoldDB" id="V9L3R5"/>
<feature type="compositionally biased region" description="Basic residues" evidence="2">
    <location>
        <begin position="84"/>
        <end position="93"/>
    </location>
</feature>
<dbReference type="Pfam" id="PF08202">
    <property type="entry name" value="MIS13"/>
    <property type="match status" value="1"/>
</dbReference>
<dbReference type="GO" id="GO:0007059">
    <property type="term" value="P:chromosome segregation"/>
    <property type="evidence" value="ECO:0007669"/>
    <property type="project" value="InterPro"/>
</dbReference>
<evidence type="ECO:0000256" key="1">
    <source>
        <dbReference type="SAM" id="Coils"/>
    </source>
</evidence>
<organism evidence="3">
    <name type="scientific">Callorhinchus milii</name>
    <name type="common">Ghost shark</name>
    <dbReference type="NCBI Taxonomy" id="7868"/>
    <lineage>
        <taxon>Eukaryota</taxon>
        <taxon>Metazoa</taxon>
        <taxon>Chordata</taxon>
        <taxon>Craniata</taxon>
        <taxon>Vertebrata</taxon>
        <taxon>Chondrichthyes</taxon>
        <taxon>Holocephali</taxon>
        <taxon>Chimaeriformes</taxon>
        <taxon>Callorhinchidae</taxon>
        <taxon>Callorhinchus</taxon>
    </lineage>
</organism>
<protein>
    <submittedName>
        <fullName evidence="3">Kinetochore-associated protein DSN1-like protein</fullName>
    </submittedName>
</protein>
<dbReference type="InterPro" id="IPR013218">
    <property type="entry name" value="Dsn1/Mis13"/>
</dbReference>
<feature type="coiled-coil region" evidence="1">
    <location>
        <begin position="266"/>
        <end position="293"/>
    </location>
</feature>
<accession>V9L3R5</accession>
<dbReference type="PANTHER" id="PTHR14778:SF2">
    <property type="entry name" value="KINETOCHORE-ASSOCIATED PROTEIN DSN1 HOMOLOG"/>
    <property type="match status" value="1"/>
</dbReference>
<name>V9L3R5_CALMI</name>
<sequence length="323" mass="36415">MDTEDQDSIKKSRRTEQGPQESELDPKPDPTPPRRSLRKAQGVSPGLPTGSLEPPPGPSLAPRLSPKPPAKKSPRSSLLSWRRSSFKGRKSRKSLPPIHCDTTEIFKGISQDLPEDERLAQLLEACLRYCLQKLEQTSEPAEDPNSPTFQARAATLTSEFKRTVEAMKVDGTLKKCTERAEVPTNPETQMIMDQLKQDFTRLNNECKAWDQILTNWKEKQEQATKDLEQVKFCKVEAEPVLENSQTHVIESKPDYSHILGKDAGILQSLECIMDRLQLMIQVLNSARQEWEESLQSISASVASNAFQGLECSPVRKFFSITKK</sequence>
<reference evidence="3" key="1">
    <citation type="journal article" date="2014" name="Nature">
        <title>Elephant shark genome provides unique insights into gnathostome evolution.</title>
        <authorList>
            <consortium name="International Elephant Shark Genome Sequencing Consortium"/>
            <person name="Venkatesh B."/>
            <person name="Lee A.P."/>
            <person name="Ravi V."/>
            <person name="Maurya A.K."/>
            <person name="Lian M.M."/>
            <person name="Swann J.B."/>
            <person name="Ohta Y."/>
            <person name="Flajnik M.F."/>
            <person name="Sutoh Y."/>
            <person name="Kasahara M."/>
            <person name="Hoon S."/>
            <person name="Gangu V."/>
            <person name="Roy S.W."/>
            <person name="Irimia M."/>
            <person name="Korzh V."/>
            <person name="Kondrychyn I."/>
            <person name="Lim Z.W."/>
            <person name="Tay B.H."/>
            <person name="Tohari S."/>
            <person name="Kong K.W."/>
            <person name="Ho S."/>
            <person name="Lorente-Galdos B."/>
            <person name="Quilez J."/>
            <person name="Marques-Bonet T."/>
            <person name="Raney B.J."/>
            <person name="Ingham P.W."/>
            <person name="Tay A."/>
            <person name="Hillier L.W."/>
            <person name="Minx P."/>
            <person name="Boehm T."/>
            <person name="Wilson R.K."/>
            <person name="Brenner S."/>
            <person name="Warren W.C."/>
        </authorList>
    </citation>
    <scope>NUCLEOTIDE SEQUENCE</scope>
    <source>
        <tissue evidence="3">Ovary</tissue>
    </source>
</reference>
<dbReference type="PANTHER" id="PTHR14778">
    <property type="entry name" value="KINETOCHORE-ASSOCIATED PROTEIN DSN1 HOMOLOG"/>
    <property type="match status" value="1"/>
</dbReference>
<keyword evidence="1" id="KW-0175">Coiled coil</keyword>